<dbReference type="GO" id="GO:0016491">
    <property type="term" value="F:oxidoreductase activity"/>
    <property type="evidence" value="ECO:0007669"/>
    <property type="project" value="UniProtKB-KW"/>
</dbReference>
<dbReference type="OrthoDB" id="329835at2759"/>
<dbReference type="PROSITE" id="PS00606">
    <property type="entry name" value="KS3_1"/>
    <property type="match status" value="1"/>
</dbReference>
<keyword evidence="1" id="KW-0596">Phosphopantetheine</keyword>
<evidence type="ECO:0000313" key="8">
    <source>
        <dbReference type="Proteomes" id="UP000696573"/>
    </source>
</evidence>
<dbReference type="Gene3D" id="3.40.47.10">
    <property type="match status" value="1"/>
</dbReference>
<dbReference type="SMART" id="SM00825">
    <property type="entry name" value="PKS_KS"/>
    <property type="match status" value="1"/>
</dbReference>
<evidence type="ECO:0000256" key="4">
    <source>
        <dbReference type="ARBA" id="ARBA00022679"/>
    </source>
</evidence>
<dbReference type="Pfam" id="PF00109">
    <property type="entry name" value="ketoacyl-synt"/>
    <property type="match status" value="1"/>
</dbReference>
<proteinExistence type="predicted"/>
<dbReference type="SUPFAM" id="SSF55048">
    <property type="entry name" value="Probable ACP-binding domain of malonyl-CoA ACP transacylase"/>
    <property type="match status" value="1"/>
</dbReference>
<dbReference type="SUPFAM" id="SSF52151">
    <property type="entry name" value="FabD/lysophospholipase-like"/>
    <property type="match status" value="1"/>
</dbReference>
<keyword evidence="8" id="KW-1185">Reference proteome</keyword>
<dbReference type="GO" id="GO:0006633">
    <property type="term" value="P:fatty acid biosynthetic process"/>
    <property type="evidence" value="ECO:0007669"/>
    <property type="project" value="InterPro"/>
</dbReference>
<dbReference type="Gene3D" id="3.40.366.10">
    <property type="entry name" value="Malonyl-Coenzyme A Acyl Carrier Protein, domain 2"/>
    <property type="match status" value="1"/>
</dbReference>
<dbReference type="InterPro" id="IPR050091">
    <property type="entry name" value="PKS_NRPS_Biosynth_Enz"/>
</dbReference>
<dbReference type="GO" id="GO:0044550">
    <property type="term" value="P:secondary metabolite biosynthetic process"/>
    <property type="evidence" value="ECO:0007669"/>
    <property type="project" value="TreeGrafter"/>
</dbReference>
<dbReference type="PANTHER" id="PTHR43775">
    <property type="entry name" value="FATTY ACID SYNTHASE"/>
    <property type="match status" value="1"/>
</dbReference>
<dbReference type="InterPro" id="IPR016036">
    <property type="entry name" value="Malonyl_transacylase_ACP-bd"/>
</dbReference>
<dbReference type="InterPro" id="IPR016039">
    <property type="entry name" value="Thiolase-like"/>
</dbReference>
<dbReference type="GO" id="GO:0004315">
    <property type="term" value="F:3-oxoacyl-[acyl-carrier-protein] synthase activity"/>
    <property type="evidence" value="ECO:0007669"/>
    <property type="project" value="InterPro"/>
</dbReference>
<protein>
    <recommendedName>
        <fullName evidence="6">Ketosynthase family 3 (KS3) domain-containing protein</fullName>
    </recommendedName>
</protein>
<keyword evidence="4" id="KW-0808">Transferase</keyword>
<dbReference type="InterPro" id="IPR014043">
    <property type="entry name" value="Acyl_transferase_dom"/>
</dbReference>
<comment type="caution">
    <text evidence="7">The sequence shown here is derived from an EMBL/GenBank/DDBJ whole genome shotgun (WGS) entry which is preliminary data.</text>
</comment>
<dbReference type="InterPro" id="IPR018201">
    <property type="entry name" value="Ketoacyl_synth_AS"/>
</dbReference>
<organism evidence="7 8">
    <name type="scientific">Clonostachys rhizophaga</name>
    <dbReference type="NCBI Taxonomy" id="160324"/>
    <lineage>
        <taxon>Eukaryota</taxon>
        <taxon>Fungi</taxon>
        <taxon>Dikarya</taxon>
        <taxon>Ascomycota</taxon>
        <taxon>Pezizomycotina</taxon>
        <taxon>Sordariomycetes</taxon>
        <taxon>Hypocreomycetidae</taxon>
        <taxon>Hypocreales</taxon>
        <taxon>Bionectriaceae</taxon>
        <taxon>Clonostachys</taxon>
    </lineage>
</organism>
<evidence type="ECO:0000259" key="6">
    <source>
        <dbReference type="PROSITE" id="PS52004"/>
    </source>
</evidence>
<keyword evidence="2" id="KW-0597">Phosphoprotein</keyword>
<dbReference type="InterPro" id="IPR016035">
    <property type="entry name" value="Acyl_Trfase/lysoPLipase"/>
</dbReference>
<dbReference type="CDD" id="cd00833">
    <property type="entry name" value="PKS"/>
    <property type="match status" value="1"/>
</dbReference>
<name>A0A9N9VDR5_9HYPO</name>
<dbReference type="FunFam" id="3.40.47.10:FF:000019">
    <property type="entry name" value="Polyketide synthase type I"/>
    <property type="match status" value="1"/>
</dbReference>
<sequence length="754" mass="81678">MDMIFLLLEDYLTAMKTPIAVVGTACRFPGQVASPSQLWKLLSNPKDVLGDLDPKRLKLSSFHHENGGHHGATDVPNKSYLLGDDVDRFDAAFFNISAAEAEAMDPQQRILLETTYEALEAAGYTLEQMRGSFTAVFVGAMTSDYHDIQARDLDTISRWHATGTSPSVLSNRISYFFDLKGPSMTINTACSSSLVALHQAVQSLRTGDCTTAIVGGVNLLLDPEIYISHSHLHMLSPTSRCRMWDKDADGYARGEGCASVVIKTLDQALKDGDDIECIIRETAVNSDGRSAGITMPSAEAQAALIRETYERSGLDPVRDRCQFFECHGTGTQAGDPVEARAIQETFYPKDVVFSPDDKLYVGSIKTLIGHLEGCAGLAGLMKAMLCIKNRTITPNMLFDNLNPQITPFYDYLRVPTNAVPWPPVANGCPLRASVNSFGFGGTNAHAIIESYATSQSKVNVDCCQDSFGGPFTFSAHTPESLYDTIKQTARYVRSSEQVDLCNLAWTLSKRTVLPFKLTIAALGREELLENMDEAIEEYNSSKTCKEGQLPRKHPHEPLSIMGVFTGQGAQWAGMGRELLAACPIFRKSIERCERALANLHDGPSWSLQAELLADKSSSNLSSPAISQPVTTAIEIAIYDLLCASGLNVDVVVGHSSGEIVAAYALDMLSAEDCMKIAYYRGLHAKPNKSGGMLAVGLSYDDANELCSRPSFSGRIVVAASNGPTSTTLSGDYDAILEAKTLLDRLGGAVHGSQV</sequence>
<dbReference type="Pfam" id="PF00698">
    <property type="entry name" value="Acyl_transf_1"/>
    <property type="match status" value="1"/>
</dbReference>
<evidence type="ECO:0000313" key="7">
    <source>
        <dbReference type="EMBL" id="CAH0021452.1"/>
    </source>
</evidence>
<evidence type="ECO:0000256" key="1">
    <source>
        <dbReference type="ARBA" id="ARBA00022450"/>
    </source>
</evidence>
<evidence type="ECO:0000256" key="2">
    <source>
        <dbReference type="ARBA" id="ARBA00022553"/>
    </source>
</evidence>
<dbReference type="InterPro" id="IPR020841">
    <property type="entry name" value="PKS_Beta-ketoAc_synthase_dom"/>
</dbReference>
<dbReference type="SMART" id="SM00827">
    <property type="entry name" value="PKS_AT"/>
    <property type="match status" value="1"/>
</dbReference>
<accession>A0A9N9VDR5</accession>
<feature type="domain" description="Ketosynthase family 3 (KS3)" evidence="6">
    <location>
        <begin position="16"/>
        <end position="450"/>
    </location>
</feature>
<dbReference type="InterPro" id="IPR032821">
    <property type="entry name" value="PKS_assoc"/>
</dbReference>
<dbReference type="GO" id="GO:0032259">
    <property type="term" value="P:methylation"/>
    <property type="evidence" value="ECO:0007669"/>
    <property type="project" value="UniProtKB-KW"/>
</dbReference>
<dbReference type="InterPro" id="IPR014031">
    <property type="entry name" value="Ketoacyl_synth_C"/>
</dbReference>
<dbReference type="AlphaFoldDB" id="A0A9N9VDR5"/>
<dbReference type="PROSITE" id="PS52004">
    <property type="entry name" value="KS3_2"/>
    <property type="match status" value="1"/>
</dbReference>
<dbReference type="GO" id="GO:0004312">
    <property type="term" value="F:fatty acid synthase activity"/>
    <property type="evidence" value="ECO:0007669"/>
    <property type="project" value="TreeGrafter"/>
</dbReference>
<dbReference type="PANTHER" id="PTHR43775:SF20">
    <property type="entry name" value="HYBRID PKS-NRPS SYNTHETASE APDA"/>
    <property type="match status" value="1"/>
</dbReference>
<dbReference type="SUPFAM" id="SSF53901">
    <property type="entry name" value="Thiolase-like"/>
    <property type="match status" value="1"/>
</dbReference>
<dbReference type="InterPro" id="IPR001227">
    <property type="entry name" value="Ac_transferase_dom_sf"/>
</dbReference>
<dbReference type="Proteomes" id="UP000696573">
    <property type="component" value="Unassembled WGS sequence"/>
</dbReference>
<keyword evidence="3" id="KW-0489">Methyltransferase</keyword>
<evidence type="ECO:0000256" key="3">
    <source>
        <dbReference type="ARBA" id="ARBA00022603"/>
    </source>
</evidence>
<evidence type="ECO:0000256" key="5">
    <source>
        <dbReference type="ARBA" id="ARBA00023002"/>
    </source>
</evidence>
<reference evidence="7" key="1">
    <citation type="submission" date="2021-10" db="EMBL/GenBank/DDBJ databases">
        <authorList>
            <person name="Piombo E."/>
        </authorList>
    </citation>
    <scope>NUCLEOTIDE SEQUENCE</scope>
</reference>
<gene>
    <name evidence="7" type="ORF">CRHIZ90672A_00011784</name>
</gene>
<keyword evidence="5" id="KW-0560">Oxidoreductase</keyword>
<dbReference type="GO" id="GO:0008168">
    <property type="term" value="F:methyltransferase activity"/>
    <property type="evidence" value="ECO:0007669"/>
    <property type="project" value="UniProtKB-KW"/>
</dbReference>
<dbReference type="InterPro" id="IPR014030">
    <property type="entry name" value="Ketoacyl_synth_N"/>
</dbReference>
<dbReference type="Pfam" id="PF16197">
    <property type="entry name" value="KAsynt_C_assoc"/>
    <property type="match status" value="1"/>
</dbReference>
<dbReference type="Pfam" id="PF02801">
    <property type="entry name" value="Ketoacyl-synt_C"/>
    <property type="match status" value="1"/>
</dbReference>
<dbReference type="EMBL" id="CABFNQ020000654">
    <property type="protein sequence ID" value="CAH0021452.1"/>
    <property type="molecule type" value="Genomic_DNA"/>
</dbReference>